<accession>A0ABS1EZM0</accession>
<feature type="region of interest" description="Disordered" evidence="1">
    <location>
        <begin position="68"/>
        <end position="90"/>
    </location>
</feature>
<proteinExistence type="predicted"/>
<name>A0ABS1EZM0_9PROT</name>
<gene>
    <name evidence="2" type="ORF">JHL17_04200</name>
</gene>
<feature type="compositionally biased region" description="Low complexity" evidence="1">
    <location>
        <begin position="80"/>
        <end position="90"/>
    </location>
</feature>
<dbReference type="RefSeq" id="WP_200190800.1">
    <property type="nucleotide sequence ID" value="NZ_JAENHM010000015.1"/>
</dbReference>
<evidence type="ECO:0000256" key="1">
    <source>
        <dbReference type="SAM" id="MobiDB-lite"/>
    </source>
</evidence>
<reference evidence="3" key="1">
    <citation type="submission" date="2021-01" db="EMBL/GenBank/DDBJ databases">
        <title>Genome public.</title>
        <authorList>
            <person name="Liu C."/>
            <person name="Sun Q."/>
        </authorList>
    </citation>
    <scope>NUCLEOTIDE SEQUENCE [LARGE SCALE GENOMIC DNA]</scope>
    <source>
        <strain evidence="3">YIM B02556</strain>
    </source>
</reference>
<organism evidence="2 3">
    <name type="scientific">Azospirillum endophyticum</name>
    <dbReference type="NCBI Taxonomy" id="2800326"/>
    <lineage>
        <taxon>Bacteria</taxon>
        <taxon>Pseudomonadati</taxon>
        <taxon>Pseudomonadota</taxon>
        <taxon>Alphaproteobacteria</taxon>
        <taxon>Rhodospirillales</taxon>
        <taxon>Azospirillaceae</taxon>
        <taxon>Azospirillum</taxon>
    </lineage>
</organism>
<sequence length="90" mass="9269">MTPDAIPPDRRSPAAVPVPVEKRDAAGRLVARVGIAAGMLEGPCVFYAEDGETVVSRMIFRAGRPVLPQQPGVPSPFPSGGPVAAGNSSF</sequence>
<evidence type="ECO:0000313" key="3">
    <source>
        <dbReference type="Proteomes" id="UP000652760"/>
    </source>
</evidence>
<dbReference type="Proteomes" id="UP000652760">
    <property type="component" value="Unassembled WGS sequence"/>
</dbReference>
<keyword evidence="3" id="KW-1185">Reference proteome</keyword>
<comment type="caution">
    <text evidence="2">The sequence shown here is derived from an EMBL/GenBank/DDBJ whole genome shotgun (WGS) entry which is preliminary data.</text>
</comment>
<dbReference type="EMBL" id="JAENHM010000015">
    <property type="protein sequence ID" value="MBK1836605.1"/>
    <property type="molecule type" value="Genomic_DNA"/>
</dbReference>
<evidence type="ECO:0000313" key="2">
    <source>
        <dbReference type="EMBL" id="MBK1836605.1"/>
    </source>
</evidence>
<protein>
    <submittedName>
        <fullName evidence="2">Uncharacterized protein</fullName>
    </submittedName>
</protein>